<evidence type="ECO:0000313" key="4">
    <source>
        <dbReference type="Proteomes" id="UP000028990"/>
    </source>
</evidence>
<keyword evidence="1" id="KW-0175">Coiled coil</keyword>
<feature type="region of interest" description="Disordered" evidence="2">
    <location>
        <begin position="117"/>
        <end position="166"/>
    </location>
</feature>
<dbReference type="GO" id="GO:0008017">
    <property type="term" value="F:microtubule binding"/>
    <property type="evidence" value="ECO:0007669"/>
    <property type="project" value="TreeGrafter"/>
</dbReference>
<evidence type="ECO:0000256" key="2">
    <source>
        <dbReference type="SAM" id="MobiDB-lite"/>
    </source>
</evidence>
<dbReference type="GO" id="GO:0005794">
    <property type="term" value="C:Golgi apparatus"/>
    <property type="evidence" value="ECO:0007669"/>
    <property type="project" value="TreeGrafter"/>
</dbReference>
<feature type="region of interest" description="Disordered" evidence="2">
    <location>
        <begin position="275"/>
        <end position="330"/>
    </location>
</feature>
<dbReference type="Proteomes" id="UP000028990">
    <property type="component" value="Unassembled WGS sequence"/>
</dbReference>
<evidence type="ECO:0000313" key="3">
    <source>
        <dbReference type="EMBL" id="KFO37456.1"/>
    </source>
</evidence>
<dbReference type="PANTHER" id="PTHR18863">
    <property type="entry name" value="TSEC-2-RELATED"/>
    <property type="match status" value="1"/>
</dbReference>
<feature type="coiled-coil region" evidence="1">
    <location>
        <begin position="19"/>
        <end position="60"/>
    </location>
</feature>
<evidence type="ECO:0000256" key="1">
    <source>
        <dbReference type="SAM" id="Coils"/>
    </source>
</evidence>
<feature type="compositionally biased region" description="Basic and acidic residues" evidence="2">
    <location>
        <begin position="117"/>
        <end position="147"/>
    </location>
</feature>
<sequence>MGENSAALFPSKIRTEITAHTAMKENQELMSKIAELDEKLQKCTKESKEYKKQVSDHRRKHADFITQLQDCLHPDQKDQKASDEDLIFQLRELCRENVFMKGQTASLEETINVHEMEAKANRDTEAGRKLQPSLEDHRKRHFGEDSRNGQPGREQDEEGSQLESQVSELVEQLGNEFESHRKTLQRALKAESRLEPLQGQLTDPEGEVVSGEVLRDNVNFEKQNMLSFWISFQKKIKLNQMAAELGFDMRLDVVLARTEQLVRLESNAVIENKNHPQFTEKVKDSERKDGEQRAVHESPLSENSPAGGGEAVAHCLGCGEGRGPTHQQEA</sequence>
<proteinExistence type="predicted"/>
<dbReference type="AlphaFoldDB" id="A0A091EP47"/>
<accession>A0A091EP47</accession>
<feature type="compositionally biased region" description="Basic and acidic residues" evidence="2">
    <location>
        <begin position="275"/>
        <end position="296"/>
    </location>
</feature>
<dbReference type="InterPro" id="IPR039139">
    <property type="entry name" value="CCDC170-like"/>
</dbReference>
<gene>
    <name evidence="3" type="ORF">H920_01122</name>
</gene>
<organism evidence="3 4">
    <name type="scientific">Fukomys damarensis</name>
    <name type="common">Damaraland mole rat</name>
    <name type="synonym">Cryptomys damarensis</name>
    <dbReference type="NCBI Taxonomy" id="885580"/>
    <lineage>
        <taxon>Eukaryota</taxon>
        <taxon>Metazoa</taxon>
        <taxon>Chordata</taxon>
        <taxon>Craniata</taxon>
        <taxon>Vertebrata</taxon>
        <taxon>Euteleostomi</taxon>
        <taxon>Mammalia</taxon>
        <taxon>Eutheria</taxon>
        <taxon>Euarchontoglires</taxon>
        <taxon>Glires</taxon>
        <taxon>Rodentia</taxon>
        <taxon>Hystricomorpha</taxon>
        <taxon>Bathyergidae</taxon>
        <taxon>Fukomys</taxon>
    </lineage>
</organism>
<keyword evidence="4" id="KW-1185">Reference proteome</keyword>
<dbReference type="PANTHER" id="PTHR18863:SF4">
    <property type="entry name" value="COILED-COIL DOMAIN-CONTAINING PROTEIN 170"/>
    <property type="match status" value="1"/>
</dbReference>
<dbReference type="GO" id="GO:0000226">
    <property type="term" value="P:microtubule cytoskeleton organization"/>
    <property type="evidence" value="ECO:0007669"/>
    <property type="project" value="TreeGrafter"/>
</dbReference>
<dbReference type="EMBL" id="KN120828">
    <property type="protein sequence ID" value="KFO37456.1"/>
    <property type="molecule type" value="Genomic_DNA"/>
</dbReference>
<name>A0A091EP47_FUKDA</name>
<reference evidence="3 4" key="1">
    <citation type="submission" date="2013-11" db="EMBL/GenBank/DDBJ databases">
        <title>The Damaraland mole rat (Fukomys damarensis) genome and evolution of African mole rats.</title>
        <authorList>
            <person name="Gladyshev V.N."/>
            <person name="Fang X."/>
        </authorList>
    </citation>
    <scope>NUCLEOTIDE SEQUENCE [LARGE SCALE GENOMIC DNA]</scope>
    <source>
        <tissue evidence="3">Liver</tissue>
    </source>
</reference>
<protein>
    <submittedName>
        <fullName evidence="3">Uncharacterized protein</fullName>
    </submittedName>
</protein>